<sequence>MTQSATATAPTEHASRYLQQLCKHWSHKAETDFTPESGTITFASGNLLKLGASAVQLTLDVTVPDAEDLEHFKGVVDAHLLRFAFREDLEIVWG</sequence>
<dbReference type="AlphaFoldDB" id="A0A1M6DUH8"/>
<gene>
    <name evidence="1" type="ORF">SAMN05444000_1039</name>
</gene>
<protein>
    <recommendedName>
        <fullName evidence="3">DUF2218 domain-containing protein</fullName>
    </recommendedName>
</protein>
<organism evidence="1 2">
    <name type="scientific">Shimia gijangensis</name>
    <dbReference type="NCBI Taxonomy" id="1470563"/>
    <lineage>
        <taxon>Bacteria</taxon>
        <taxon>Pseudomonadati</taxon>
        <taxon>Pseudomonadota</taxon>
        <taxon>Alphaproteobacteria</taxon>
        <taxon>Rhodobacterales</taxon>
        <taxon>Roseobacteraceae</taxon>
    </lineage>
</organism>
<dbReference type="Proteomes" id="UP000183982">
    <property type="component" value="Unassembled WGS sequence"/>
</dbReference>
<evidence type="ECO:0000313" key="1">
    <source>
        <dbReference type="EMBL" id="SHI76789.1"/>
    </source>
</evidence>
<dbReference type="OrthoDB" id="9806511at2"/>
<dbReference type="STRING" id="1470563.SAMN05444000_1039"/>
<proteinExistence type="predicted"/>
<name>A0A1M6DUH8_9RHOB</name>
<dbReference type="PIRSF" id="PIRSF028291">
    <property type="entry name" value="UCP028291"/>
    <property type="match status" value="1"/>
</dbReference>
<accession>A0A1M6DUH8</accession>
<dbReference type="Gene3D" id="3.30.310.50">
    <property type="entry name" value="Alpha-D-phosphohexomutase, C-terminal domain"/>
    <property type="match status" value="1"/>
</dbReference>
<evidence type="ECO:0000313" key="2">
    <source>
        <dbReference type="Proteomes" id="UP000183982"/>
    </source>
</evidence>
<evidence type="ECO:0008006" key="3">
    <source>
        <dbReference type="Google" id="ProtNLM"/>
    </source>
</evidence>
<keyword evidence="2" id="KW-1185">Reference proteome</keyword>
<dbReference type="RefSeq" id="WP_073249300.1">
    <property type="nucleotide sequence ID" value="NZ_FQZQ01000003.1"/>
</dbReference>
<dbReference type="EMBL" id="FQZQ01000003">
    <property type="protein sequence ID" value="SHI76789.1"/>
    <property type="molecule type" value="Genomic_DNA"/>
</dbReference>
<reference evidence="2" key="1">
    <citation type="submission" date="2016-11" db="EMBL/GenBank/DDBJ databases">
        <authorList>
            <person name="Varghese N."/>
            <person name="Submissions S."/>
        </authorList>
    </citation>
    <scope>NUCLEOTIDE SEQUENCE [LARGE SCALE GENOMIC DNA]</scope>
    <source>
        <strain evidence="2">DSM 100564</strain>
    </source>
</reference>
<dbReference type="Pfam" id="PF09981">
    <property type="entry name" value="DUF2218"/>
    <property type="match status" value="1"/>
</dbReference>
<dbReference type="InterPro" id="IPR014543">
    <property type="entry name" value="UCP028291"/>
</dbReference>